<evidence type="ECO:0000256" key="2">
    <source>
        <dbReference type="SAM" id="Phobius"/>
    </source>
</evidence>
<keyword evidence="4" id="KW-1185">Reference proteome</keyword>
<dbReference type="EMBL" id="FUZU01000005">
    <property type="protein sequence ID" value="SKC88445.1"/>
    <property type="molecule type" value="Genomic_DNA"/>
</dbReference>
<protein>
    <submittedName>
        <fullName evidence="3">Septum formation initiator</fullName>
    </submittedName>
</protein>
<evidence type="ECO:0000256" key="1">
    <source>
        <dbReference type="SAM" id="Coils"/>
    </source>
</evidence>
<dbReference type="AlphaFoldDB" id="A0A1T5MJQ2"/>
<reference evidence="3 4" key="1">
    <citation type="submission" date="2017-02" db="EMBL/GenBank/DDBJ databases">
        <authorList>
            <person name="Peterson S.W."/>
        </authorList>
    </citation>
    <scope>NUCLEOTIDE SEQUENCE [LARGE SCALE GENOMIC DNA]</scope>
    <source>
        <strain evidence="3 4">DSM 25262</strain>
    </source>
</reference>
<keyword evidence="2" id="KW-0472">Membrane</keyword>
<organism evidence="3 4">
    <name type="scientific">Ohtaekwangia koreensis</name>
    <dbReference type="NCBI Taxonomy" id="688867"/>
    <lineage>
        <taxon>Bacteria</taxon>
        <taxon>Pseudomonadati</taxon>
        <taxon>Bacteroidota</taxon>
        <taxon>Cytophagia</taxon>
        <taxon>Cytophagales</taxon>
        <taxon>Fulvivirgaceae</taxon>
        <taxon>Ohtaekwangia</taxon>
    </lineage>
</organism>
<evidence type="ECO:0000313" key="3">
    <source>
        <dbReference type="EMBL" id="SKC88445.1"/>
    </source>
</evidence>
<dbReference type="InterPro" id="IPR007060">
    <property type="entry name" value="FtsL/DivIC"/>
</dbReference>
<dbReference type="OrthoDB" id="1467719at2"/>
<keyword evidence="2" id="KW-1133">Transmembrane helix</keyword>
<keyword evidence="2" id="KW-0812">Transmembrane</keyword>
<dbReference type="STRING" id="688867.SAMN05660236_5590"/>
<gene>
    <name evidence="3" type="ORF">SAMN05660236_5590</name>
</gene>
<dbReference type="Proteomes" id="UP000190961">
    <property type="component" value="Unassembled WGS sequence"/>
</dbReference>
<name>A0A1T5MJQ2_9BACT</name>
<evidence type="ECO:0000313" key="4">
    <source>
        <dbReference type="Proteomes" id="UP000190961"/>
    </source>
</evidence>
<proteinExistence type="predicted"/>
<dbReference type="RefSeq" id="WP_079690090.1">
    <property type="nucleotide sequence ID" value="NZ_FUZU01000005.1"/>
</dbReference>
<feature type="transmembrane region" description="Helical" evidence="2">
    <location>
        <begin position="12"/>
        <end position="33"/>
    </location>
</feature>
<accession>A0A1T5MJQ2</accession>
<feature type="coiled-coil region" evidence="1">
    <location>
        <begin position="42"/>
        <end position="69"/>
    </location>
</feature>
<dbReference type="Pfam" id="PF04977">
    <property type="entry name" value="DivIC"/>
    <property type="match status" value="1"/>
</dbReference>
<sequence length="97" mass="11813">MLNKLPKPFRNFYVLTAIVFFLWMLLLDPNNLIARFQLGAKLRSLENEKEYYEEKIKEVEKDRDELFGDKESIEKFAREKYLMKKETEDIFIVEKKD</sequence>
<keyword evidence="1" id="KW-0175">Coiled coil</keyword>